<evidence type="ECO:0000313" key="4">
    <source>
        <dbReference type="EMBL" id="CAG9804705.1"/>
    </source>
</evidence>
<dbReference type="InterPro" id="IPR054518">
    <property type="entry name" value="ABHD16_N"/>
</dbReference>
<organism evidence="4 5">
    <name type="scientific">Chironomus riparius</name>
    <dbReference type="NCBI Taxonomy" id="315576"/>
    <lineage>
        <taxon>Eukaryota</taxon>
        <taxon>Metazoa</taxon>
        <taxon>Ecdysozoa</taxon>
        <taxon>Arthropoda</taxon>
        <taxon>Hexapoda</taxon>
        <taxon>Insecta</taxon>
        <taxon>Pterygota</taxon>
        <taxon>Neoptera</taxon>
        <taxon>Endopterygota</taxon>
        <taxon>Diptera</taxon>
        <taxon>Nematocera</taxon>
        <taxon>Chironomoidea</taxon>
        <taxon>Chironomidae</taxon>
        <taxon>Chironominae</taxon>
        <taxon>Chironomus</taxon>
    </lineage>
</organism>
<dbReference type="GO" id="GO:0006660">
    <property type="term" value="P:phosphatidylserine catabolic process"/>
    <property type="evidence" value="ECO:0007669"/>
    <property type="project" value="TreeGrafter"/>
</dbReference>
<dbReference type="InterPro" id="IPR000073">
    <property type="entry name" value="AB_hydrolase_1"/>
</dbReference>
<feature type="transmembrane region" description="Helical" evidence="1">
    <location>
        <begin position="73"/>
        <end position="94"/>
    </location>
</feature>
<evidence type="ECO:0000313" key="5">
    <source>
        <dbReference type="Proteomes" id="UP001153620"/>
    </source>
</evidence>
<feature type="domain" description="Phosphatidylserine Lipase ABHD16 N-terminal" evidence="3">
    <location>
        <begin position="1"/>
        <end position="131"/>
    </location>
</feature>
<accession>A0A9N9RTQ1</accession>
<dbReference type="GO" id="GO:0052651">
    <property type="term" value="P:monoacylglycerol catabolic process"/>
    <property type="evidence" value="ECO:0007669"/>
    <property type="project" value="TreeGrafter"/>
</dbReference>
<dbReference type="Pfam" id="PF00561">
    <property type="entry name" value="Abhydrolase_1"/>
    <property type="match status" value="1"/>
</dbReference>
<evidence type="ECO:0000259" key="3">
    <source>
        <dbReference type="Pfam" id="PF22990"/>
    </source>
</evidence>
<dbReference type="Pfam" id="PF22990">
    <property type="entry name" value="ABHD16_N"/>
    <property type="match status" value="1"/>
</dbReference>
<reference evidence="4" key="1">
    <citation type="submission" date="2022-01" db="EMBL/GenBank/DDBJ databases">
        <authorList>
            <person name="King R."/>
        </authorList>
    </citation>
    <scope>NUCLEOTIDE SEQUENCE</scope>
</reference>
<protein>
    <submittedName>
        <fullName evidence="4">Uncharacterized protein</fullName>
    </submittedName>
</protein>
<dbReference type="GO" id="GO:0004620">
    <property type="term" value="F:phospholipase activity"/>
    <property type="evidence" value="ECO:0007669"/>
    <property type="project" value="TreeGrafter"/>
</dbReference>
<feature type="domain" description="AB hydrolase-1" evidence="2">
    <location>
        <begin position="252"/>
        <end position="364"/>
    </location>
</feature>
<dbReference type="PANTHER" id="PTHR12277">
    <property type="entry name" value="ALPHA/BETA HYDROLASE DOMAIN-CONTAINING PROTEIN"/>
    <property type="match status" value="1"/>
</dbReference>
<dbReference type="EMBL" id="OU895878">
    <property type="protein sequence ID" value="CAG9804705.1"/>
    <property type="molecule type" value="Genomic_DNA"/>
</dbReference>
<evidence type="ECO:0000259" key="2">
    <source>
        <dbReference type="Pfam" id="PF00561"/>
    </source>
</evidence>
<dbReference type="GO" id="GO:0047372">
    <property type="term" value="F:monoacylglycerol lipase activity"/>
    <property type="evidence" value="ECO:0007669"/>
    <property type="project" value="TreeGrafter"/>
</dbReference>
<dbReference type="AlphaFoldDB" id="A0A9N9RTQ1"/>
<dbReference type="OrthoDB" id="6412627at2759"/>
<dbReference type="Gene3D" id="3.40.50.1820">
    <property type="entry name" value="alpha/beta hydrolase"/>
    <property type="match status" value="1"/>
</dbReference>
<reference evidence="4" key="2">
    <citation type="submission" date="2022-10" db="EMBL/GenBank/DDBJ databases">
        <authorList>
            <consortium name="ENA_rothamsted_submissions"/>
            <consortium name="culmorum"/>
            <person name="King R."/>
        </authorList>
    </citation>
    <scope>NUCLEOTIDE SEQUENCE</scope>
</reference>
<gene>
    <name evidence="4" type="ORF">CHIRRI_LOCUS7584</name>
</gene>
<keyword evidence="5" id="KW-1185">Reference proteome</keyword>
<keyword evidence="1" id="KW-0812">Transmembrane</keyword>
<sequence>MSFYRYFFSPRLFKDYTDGSSLSSIYSEVGFEKLGDSLVSFWGIMFSLFKYGSPIIGLYFYKKGYLVSENFGSLLKVSTGIGLFVILSYCLRGYGRSQSQMYRKFVKDLQEAQLNPKDPLNKKKIRAYDFEFDQWPVDWTMKSLNTKENNAKMVANTSSSRLNVNWISPCSIIAFLAIHSFGLKMIYPGSIGLLQKYLHQMLVQGRAKLVLEQRGTRNKIETIDGNTIDTMFIDNRHSRFDNGKNLVICSEGNAGFYEIGIMVTPIELKYSVLGFNHAGFAGSSGDPFPKQEQNAADAVIQFAIESLGFAPENIVLYGWSIGAYNTLWLASQYPNVKGIVLDATFDDLLILALPRMPESLSTIVRIAIRDYCNLNHTELITKFNGPVSMIRRTEDEIIATEETDMGTNRGNYLLIHLLKFRFPNIFKPEQIKYAQKILNKTIDHSKTGDDQMCLSLLMSYVSEQGASYPVKIGEDYSEEQRNQMTFYLIKNHMLDYKSSHCTPLPLEFFKSGWNLPIENDFVFT</sequence>
<dbReference type="Proteomes" id="UP001153620">
    <property type="component" value="Chromosome 2"/>
</dbReference>
<dbReference type="PANTHER" id="PTHR12277:SF72">
    <property type="entry name" value="BAT5L PROTEIN"/>
    <property type="match status" value="1"/>
</dbReference>
<name>A0A9N9RTQ1_9DIPT</name>
<dbReference type="SUPFAM" id="SSF53474">
    <property type="entry name" value="alpha/beta-Hydrolases"/>
    <property type="match status" value="1"/>
</dbReference>
<proteinExistence type="predicted"/>
<keyword evidence="1" id="KW-1133">Transmembrane helix</keyword>
<dbReference type="InterPro" id="IPR029058">
    <property type="entry name" value="AB_hydrolase_fold"/>
</dbReference>
<dbReference type="GO" id="GO:0012505">
    <property type="term" value="C:endomembrane system"/>
    <property type="evidence" value="ECO:0007669"/>
    <property type="project" value="TreeGrafter"/>
</dbReference>
<evidence type="ECO:0000256" key="1">
    <source>
        <dbReference type="SAM" id="Phobius"/>
    </source>
</evidence>
<feature type="transmembrane region" description="Helical" evidence="1">
    <location>
        <begin position="39"/>
        <end position="61"/>
    </location>
</feature>
<keyword evidence="1" id="KW-0472">Membrane</keyword>